<dbReference type="Pfam" id="PF13894">
    <property type="entry name" value="zf-C2H2_4"/>
    <property type="match status" value="1"/>
</dbReference>
<reference evidence="9" key="1">
    <citation type="submission" date="2022-08" db="UniProtKB">
        <authorList>
            <consortium name="EnsemblMetazoa"/>
        </authorList>
    </citation>
    <scope>IDENTIFICATION</scope>
    <source>
        <strain evidence="9">Israel</strain>
    </source>
</reference>
<feature type="domain" description="C2H2-type" evidence="8">
    <location>
        <begin position="331"/>
        <end position="355"/>
    </location>
</feature>
<dbReference type="Gene3D" id="3.30.160.60">
    <property type="entry name" value="Classic Zinc Finger"/>
    <property type="match status" value="5"/>
</dbReference>
<evidence type="ECO:0000313" key="10">
    <source>
        <dbReference type="Proteomes" id="UP000092462"/>
    </source>
</evidence>
<proteinExistence type="predicted"/>
<keyword evidence="4" id="KW-0862">Zinc</keyword>
<evidence type="ECO:0000256" key="3">
    <source>
        <dbReference type="ARBA" id="ARBA00022771"/>
    </source>
</evidence>
<evidence type="ECO:0000256" key="4">
    <source>
        <dbReference type="ARBA" id="ARBA00022833"/>
    </source>
</evidence>
<dbReference type="GO" id="GO:0008270">
    <property type="term" value="F:zinc ion binding"/>
    <property type="evidence" value="ECO:0007669"/>
    <property type="project" value="UniProtKB-KW"/>
</dbReference>
<dbReference type="GO" id="GO:0006357">
    <property type="term" value="P:regulation of transcription by RNA polymerase II"/>
    <property type="evidence" value="ECO:0007669"/>
    <property type="project" value="TreeGrafter"/>
</dbReference>
<dbReference type="AlphaFoldDB" id="A0A1B0GPP5"/>
<keyword evidence="3" id="KW-0863">Zinc-finger</keyword>
<organism evidence="9 10">
    <name type="scientific">Phlebotomus papatasi</name>
    <name type="common">Sandfly</name>
    <dbReference type="NCBI Taxonomy" id="29031"/>
    <lineage>
        <taxon>Eukaryota</taxon>
        <taxon>Metazoa</taxon>
        <taxon>Ecdysozoa</taxon>
        <taxon>Arthropoda</taxon>
        <taxon>Hexapoda</taxon>
        <taxon>Insecta</taxon>
        <taxon>Pterygota</taxon>
        <taxon>Neoptera</taxon>
        <taxon>Endopterygota</taxon>
        <taxon>Diptera</taxon>
        <taxon>Nematocera</taxon>
        <taxon>Psychodoidea</taxon>
        <taxon>Psychodidae</taxon>
        <taxon>Phlebotomus</taxon>
        <taxon>Phlebotomus</taxon>
    </lineage>
</organism>
<dbReference type="InterPro" id="IPR051061">
    <property type="entry name" value="Zinc_finger_trans_reg"/>
</dbReference>
<dbReference type="SUPFAM" id="SSF57667">
    <property type="entry name" value="beta-beta-alpha zinc fingers"/>
    <property type="match status" value="3"/>
</dbReference>
<keyword evidence="2" id="KW-0479">Metal-binding</keyword>
<dbReference type="InterPro" id="IPR036236">
    <property type="entry name" value="Znf_C2H2_sf"/>
</dbReference>
<dbReference type="SMART" id="SM00355">
    <property type="entry name" value="ZnF_C2H2"/>
    <property type="match status" value="7"/>
</dbReference>
<dbReference type="PROSITE" id="PS00028">
    <property type="entry name" value="ZINC_FINGER_C2H2_1"/>
    <property type="match status" value="7"/>
</dbReference>
<dbReference type="VEuPathDB" id="VectorBase:PPAPM1_011318"/>
<dbReference type="EnsemblMetazoa" id="PPAI007254-RA">
    <property type="protein sequence ID" value="PPAI007254-PA"/>
    <property type="gene ID" value="PPAI007254"/>
</dbReference>
<dbReference type="PANTHER" id="PTHR46179">
    <property type="entry name" value="ZINC FINGER PROTEIN"/>
    <property type="match status" value="1"/>
</dbReference>
<dbReference type="Proteomes" id="UP000092462">
    <property type="component" value="Unassembled WGS sequence"/>
</dbReference>
<protein>
    <recommendedName>
        <fullName evidence="8">C2H2-type domain-containing protein</fullName>
    </recommendedName>
</protein>
<sequence>MGSYHDEIHFNLDIVKEEYCMDRENGSVLERDCASDSTEDREEFIEDDIQNGHDDQEIIHFEITEIEQSGSQKKGDSELVSELVCLICEQTFDKLSLLKAHMHTHTNSTEDSTFQCPYCPLVYGYKRFLDEHLQQSHAEESSPEENDSSYLSRFSEPLQTEDPGLAYIEIVKKKGCKDMFKCRACSRIFKKKIHLRNHVTIHTSEKPFVCTICGEAFRRKDYLNIHSTKHTNVNKTCPICKREYSDLECLRRHLNKHVITKATKKGGLICQVCLKVFNNQASYTIHMRKWHPEHPEQVKNKAPPRVTIKKEFPDTPVIKIKHLKLKPKNTYKCIPCNQLFKSRKILTKHERTKRHLQALGETSPAASP</sequence>
<dbReference type="FunFam" id="3.30.160.60:FF:000534">
    <property type="entry name" value="zinc finger protein 674"/>
    <property type="match status" value="1"/>
</dbReference>
<dbReference type="Pfam" id="PF00096">
    <property type="entry name" value="zf-C2H2"/>
    <property type="match status" value="3"/>
</dbReference>
<dbReference type="PANTHER" id="PTHR46179:SF13">
    <property type="entry name" value="C2H2-TYPE DOMAIN-CONTAINING PROTEIN"/>
    <property type="match status" value="1"/>
</dbReference>
<evidence type="ECO:0000256" key="6">
    <source>
        <dbReference type="ARBA" id="ARBA00023163"/>
    </source>
</evidence>
<feature type="domain" description="C2H2-type" evidence="8">
    <location>
        <begin position="180"/>
        <end position="207"/>
    </location>
</feature>
<evidence type="ECO:0000259" key="8">
    <source>
        <dbReference type="PROSITE" id="PS50157"/>
    </source>
</evidence>
<feature type="domain" description="C2H2-type" evidence="8">
    <location>
        <begin position="268"/>
        <end position="296"/>
    </location>
</feature>
<dbReference type="EMBL" id="AJVK01059919">
    <property type="status" value="NOT_ANNOTATED_CDS"/>
    <property type="molecule type" value="Genomic_DNA"/>
</dbReference>
<dbReference type="VEuPathDB" id="VectorBase:PPAI007254"/>
<evidence type="ECO:0000313" key="9">
    <source>
        <dbReference type="EnsemblMetazoa" id="PPAI007254-PA"/>
    </source>
</evidence>
<comment type="subcellular location">
    <subcellularLocation>
        <location evidence="1">Nucleus</location>
    </subcellularLocation>
</comment>
<name>A0A1B0GPP5_PHLPP</name>
<evidence type="ECO:0000256" key="1">
    <source>
        <dbReference type="ARBA" id="ARBA00004123"/>
    </source>
</evidence>
<evidence type="ECO:0000256" key="2">
    <source>
        <dbReference type="ARBA" id="ARBA00022723"/>
    </source>
</evidence>
<keyword evidence="10" id="KW-1185">Reference proteome</keyword>
<keyword evidence="6" id="KW-0804">Transcription</keyword>
<keyword evidence="7" id="KW-0539">Nucleus</keyword>
<dbReference type="GO" id="GO:0005634">
    <property type="term" value="C:nucleus"/>
    <property type="evidence" value="ECO:0007669"/>
    <property type="project" value="UniProtKB-SubCell"/>
</dbReference>
<feature type="domain" description="C2H2-type" evidence="8">
    <location>
        <begin position="114"/>
        <end position="142"/>
    </location>
</feature>
<dbReference type="PROSITE" id="PS50157">
    <property type="entry name" value="ZINC_FINGER_C2H2_2"/>
    <property type="match status" value="6"/>
</dbReference>
<feature type="domain" description="C2H2-type" evidence="8">
    <location>
        <begin position="83"/>
        <end position="110"/>
    </location>
</feature>
<evidence type="ECO:0000256" key="5">
    <source>
        <dbReference type="ARBA" id="ARBA00023015"/>
    </source>
</evidence>
<keyword evidence="5" id="KW-0805">Transcription regulation</keyword>
<accession>A0A1B0GPP5</accession>
<evidence type="ECO:0000256" key="7">
    <source>
        <dbReference type="ARBA" id="ARBA00023242"/>
    </source>
</evidence>
<dbReference type="InterPro" id="IPR013087">
    <property type="entry name" value="Znf_C2H2_type"/>
</dbReference>
<feature type="domain" description="C2H2-type" evidence="8">
    <location>
        <begin position="208"/>
        <end position="235"/>
    </location>
</feature>